<reference evidence="1 2" key="1">
    <citation type="submission" date="2019-06" db="EMBL/GenBank/DDBJ databases">
        <authorList>
            <person name="Meng X."/>
        </authorList>
    </citation>
    <scope>NUCLEOTIDE SEQUENCE [LARGE SCALE GENOMIC DNA]</scope>
    <source>
        <strain evidence="1 2">M625</strain>
    </source>
</reference>
<name>A0A504JLR5_9FLAO</name>
<comment type="caution">
    <text evidence="1">The sequence shown here is derived from an EMBL/GenBank/DDBJ whole genome shotgun (WGS) entry which is preliminary data.</text>
</comment>
<dbReference type="Proteomes" id="UP000315540">
    <property type="component" value="Unassembled WGS sequence"/>
</dbReference>
<evidence type="ECO:0000313" key="1">
    <source>
        <dbReference type="EMBL" id="TPN87420.1"/>
    </source>
</evidence>
<sequence length="61" mass="7282">MYYWAKNGQMFSGIKSFIGYRICVKLIKILRLNLGKKLVPNMQIRIHEVDFDKGTWNIYNN</sequence>
<gene>
    <name evidence="1" type="ORF">FHK87_07510</name>
</gene>
<keyword evidence="2" id="KW-1185">Reference proteome</keyword>
<protein>
    <submittedName>
        <fullName evidence="1">Uncharacterized protein</fullName>
    </submittedName>
</protein>
<dbReference type="RefSeq" id="WP_140592062.1">
    <property type="nucleotide sequence ID" value="NZ_VFWZ01000002.1"/>
</dbReference>
<accession>A0A504JLR5</accession>
<evidence type="ECO:0000313" key="2">
    <source>
        <dbReference type="Proteomes" id="UP000315540"/>
    </source>
</evidence>
<proteinExistence type="predicted"/>
<dbReference type="EMBL" id="VFWZ01000002">
    <property type="protein sequence ID" value="TPN87420.1"/>
    <property type="molecule type" value="Genomic_DNA"/>
</dbReference>
<organism evidence="1 2">
    <name type="scientific">Aquimarina algicola</name>
    <dbReference type="NCBI Taxonomy" id="2589995"/>
    <lineage>
        <taxon>Bacteria</taxon>
        <taxon>Pseudomonadati</taxon>
        <taxon>Bacteroidota</taxon>
        <taxon>Flavobacteriia</taxon>
        <taxon>Flavobacteriales</taxon>
        <taxon>Flavobacteriaceae</taxon>
        <taxon>Aquimarina</taxon>
    </lineage>
</organism>
<dbReference type="AlphaFoldDB" id="A0A504JLR5"/>